<dbReference type="InterPro" id="IPR014001">
    <property type="entry name" value="Helicase_ATP-bd"/>
</dbReference>
<dbReference type="InterPro" id="IPR027417">
    <property type="entry name" value="P-loop_NTPase"/>
</dbReference>
<dbReference type="InterPro" id="IPR001650">
    <property type="entry name" value="Helicase_C-like"/>
</dbReference>
<proteinExistence type="predicted"/>
<dbReference type="Proteomes" id="UP000650424">
    <property type="component" value="Unassembled WGS sequence"/>
</dbReference>
<dbReference type="PROSITE" id="PS51194">
    <property type="entry name" value="HELICASE_CTER"/>
    <property type="match status" value="1"/>
</dbReference>
<evidence type="ECO:0000259" key="3">
    <source>
        <dbReference type="PROSITE" id="PS50966"/>
    </source>
</evidence>
<dbReference type="InterPro" id="IPR000330">
    <property type="entry name" value="SNF2_N"/>
</dbReference>
<dbReference type="Pfam" id="PF00271">
    <property type="entry name" value="Helicase_C"/>
    <property type="match status" value="1"/>
</dbReference>
<feature type="domain" description="SWIM-type" evidence="3">
    <location>
        <begin position="56"/>
        <end position="95"/>
    </location>
</feature>
<dbReference type="InterPro" id="IPR049730">
    <property type="entry name" value="SNF2/RAD54-like_C"/>
</dbReference>
<sequence length="1135" mass="127517">MSSKKRHFSLDELARQFPHEVFIRGISYATENKVRGWSFDNDFVESEVQGSGRNIYTQEIELVFENETLEAVNGACSCPVEYNCKHVAAVLLNILDHQNKASPPPDQADGNGTALGFTEQKWLRELEFARHDSPALITESESGNEESDDGMLIFSLSTVAGSKEVRLIPGKAKQNAKGDLKYTKLSLAVRDMMKSAHFLQEADYELLALFNMCTMNSFYYSHYSPKGRMGAVLLERVAKAGKLYWLNTENKQSQLSRLTYHPLQQAHLTWQEDKDYLRLRWQVDGVDAETSVSADSTPGPYILPTEPPWLIGQNSCGELHVAATGKFPLPTLINLVQEAPLLAVTRTETRLAMANRLLDMGLQHLIPLPAELDAQVRADVRMRPVLELNALTTADLCTDYAVLRFAYENVMAEADQAGDSLLRRGQHGLENILRDQPAEQAAKQTLKDLGFQLQVVPGHEKDLLQCLPDQNAWLHFATKDLPGLISQGWDIRQQDDYRYNLQEVEDWYAEVDEDNQQSVWFELELGIVVNQTKISLLPLLVSLIRQAPQDFSLQQVNQRADDEQVLLALPDNTRVALPYARIKPILLILGELYFNEHQGDKLRLPMLDAARLAELSATTHLRWIGGERQQSFGQRLATFGGINTITPPAGLRASLRDYQKEGVAWMQFLREYQLAGILADDMGLGKTIQTLTHILIEKEAGRLSQPALVVAPTSLMDNWASEAQRFAPDLRVLVLQGKDRSKLFEQIPQVDLVLTTYALLPRDEEALRAHRYHLLILDEAQYIKNAQAKASQTASLLQANHRLCLTGTPLQNHLGELWSQFNFLMPGLLGDIKSFTKDFQHPIEKLGDSQRHALLTRRIKPFLLRRTKDKVATELPAKTEVLRHIELSGAQRDLYETVRLAMDEKVREEIAKKGVARSQIVILDALLKLRQVCCDPRLVKITGAKATNATNASKSAKNGKDKMPPSAKLEELLAMIDELLAEGRKILVFSQFTSMLGLIAEALTEKQLRFAILTGDTEHRGEVVRRFQEGDIPLFLISLKAGGVGLNLTAADTVIHYDPWWNPAAENQATDRAWRIGQDKPVFVYRLIAKGTLEEKIQEMQVKKSDLARAILGQGEIASVQLTAEDLQGIFEPLN</sequence>
<dbReference type="InterPro" id="IPR038718">
    <property type="entry name" value="SNF2-like_sf"/>
</dbReference>
<comment type="caution">
    <text evidence="6">The sequence shown here is derived from an EMBL/GenBank/DDBJ whole genome shotgun (WGS) entry which is preliminary data.</text>
</comment>
<dbReference type="EMBL" id="JACOGF010000010">
    <property type="protein sequence ID" value="MBC3919629.1"/>
    <property type="molecule type" value="Genomic_DNA"/>
</dbReference>
<evidence type="ECO:0000256" key="1">
    <source>
        <dbReference type="ARBA" id="ARBA00022801"/>
    </source>
</evidence>
<dbReference type="GO" id="GO:0004386">
    <property type="term" value="F:helicase activity"/>
    <property type="evidence" value="ECO:0007669"/>
    <property type="project" value="UniProtKB-KW"/>
</dbReference>
<keyword evidence="1" id="KW-0378">Hydrolase</keyword>
<evidence type="ECO:0000259" key="4">
    <source>
        <dbReference type="PROSITE" id="PS51192"/>
    </source>
</evidence>
<dbReference type="CDD" id="cd18012">
    <property type="entry name" value="DEXQc_arch_SWI2_SNF2"/>
    <property type="match status" value="1"/>
</dbReference>
<evidence type="ECO:0000259" key="5">
    <source>
        <dbReference type="PROSITE" id="PS51194"/>
    </source>
</evidence>
<keyword evidence="6" id="KW-0067">ATP-binding</keyword>
<evidence type="ECO:0000313" key="7">
    <source>
        <dbReference type="Proteomes" id="UP000650424"/>
    </source>
</evidence>
<dbReference type="Pfam" id="PF04434">
    <property type="entry name" value="SWIM"/>
    <property type="match status" value="1"/>
</dbReference>
<keyword evidence="6" id="KW-0547">Nucleotide-binding</keyword>
<keyword evidence="2" id="KW-0862">Zinc</keyword>
<keyword evidence="2" id="KW-0479">Metal-binding</keyword>
<dbReference type="PANTHER" id="PTHR10799">
    <property type="entry name" value="SNF2/RAD54 HELICASE FAMILY"/>
    <property type="match status" value="1"/>
</dbReference>
<dbReference type="RefSeq" id="WP_186948881.1">
    <property type="nucleotide sequence ID" value="NZ_JACOGF010000010.1"/>
</dbReference>
<evidence type="ECO:0000313" key="6">
    <source>
        <dbReference type="EMBL" id="MBC3919629.1"/>
    </source>
</evidence>
<keyword evidence="2" id="KW-0863">Zinc-finger</keyword>
<accession>A0ABR6ZUY5</accession>
<evidence type="ECO:0000256" key="2">
    <source>
        <dbReference type="PROSITE-ProRule" id="PRU00325"/>
    </source>
</evidence>
<name>A0ABR6ZUY5_9BURK</name>
<gene>
    <name evidence="6" type="ORF">H8L32_19230</name>
</gene>
<keyword evidence="7" id="KW-1185">Reference proteome</keyword>
<organism evidence="6 7">
    <name type="scientific">Undibacterium hunanense</name>
    <dbReference type="NCBI Taxonomy" id="2762292"/>
    <lineage>
        <taxon>Bacteria</taxon>
        <taxon>Pseudomonadati</taxon>
        <taxon>Pseudomonadota</taxon>
        <taxon>Betaproteobacteria</taxon>
        <taxon>Burkholderiales</taxon>
        <taxon>Oxalobacteraceae</taxon>
        <taxon>Undibacterium</taxon>
    </lineage>
</organism>
<dbReference type="Pfam" id="PF00176">
    <property type="entry name" value="SNF2-rel_dom"/>
    <property type="match status" value="1"/>
</dbReference>
<dbReference type="SUPFAM" id="SSF52540">
    <property type="entry name" value="P-loop containing nucleoside triphosphate hydrolases"/>
    <property type="match status" value="2"/>
</dbReference>
<reference evidence="6 7" key="1">
    <citation type="submission" date="2020-08" db="EMBL/GenBank/DDBJ databases">
        <title>Novel species isolated from subtropical streams in China.</title>
        <authorList>
            <person name="Lu H."/>
        </authorList>
    </citation>
    <scope>NUCLEOTIDE SEQUENCE [LARGE SCALE GENOMIC DNA]</scope>
    <source>
        <strain evidence="6 7">CY18W</strain>
    </source>
</reference>
<protein>
    <submittedName>
        <fullName evidence="6">DEAD/DEAH box helicase</fullName>
    </submittedName>
</protein>
<dbReference type="CDD" id="cd18793">
    <property type="entry name" value="SF2_C_SNF"/>
    <property type="match status" value="1"/>
</dbReference>
<feature type="domain" description="Helicase ATP-binding" evidence="4">
    <location>
        <begin position="667"/>
        <end position="827"/>
    </location>
</feature>
<feature type="domain" description="Helicase C-terminal" evidence="5">
    <location>
        <begin position="968"/>
        <end position="1128"/>
    </location>
</feature>
<dbReference type="SMART" id="SM00490">
    <property type="entry name" value="HELICc"/>
    <property type="match status" value="1"/>
</dbReference>
<keyword evidence="6" id="KW-0347">Helicase</keyword>
<dbReference type="SMART" id="SM00487">
    <property type="entry name" value="DEXDc"/>
    <property type="match status" value="1"/>
</dbReference>
<dbReference type="PROSITE" id="PS50966">
    <property type="entry name" value="ZF_SWIM"/>
    <property type="match status" value="1"/>
</dbReference>
<dbReference type="PROSITE" id="PS51192">
    <property type="entry name" value="HELICASE_ATP_BIND_1"/>
    <property type="match status" value="1"/>
</dbReference>
<dbReference type="InterPro" id="IPR007527">
    <property type="entry name" value="Znf_SWIM"/>
</dbReference>
<dbReference type="Gene3D" id="3.40.50.300">
    <property type="entry name" value="P-loop containing nucleotide triphosphate hydrolases"/>
    <property type="match status" value="1"/>
</dbReference>
<dbReference type="Gene3D" id="3.40.50.10810">
    <property type="entry name" value="Tandem AAA-ATPase domain"/>
    <property type="match status" value="1"/>
</dbReference>